<gene>
    <name evidence="1" type="ORF">A3A08_02475</name>
</gene>
<evidence type="ECO:0000313" key="1">
    <source>
        <dbReference type="EMBL" id="OGZ22372.1"/>
    </source>
</evidence>
<dbReference type="EMBL" id="MHMG01000046">
    <property type="protein sequence ID" value="OGZ22372.1"/>
    <property type="molecule type" value="Genomic_DNA"/>
</dbReference>
<reference evidence="1 2" key="1">
    <citation type="journal article" date="2016" name="Nat. Commun.">
        <title>Thousands of microbial genomes shed light on interconnected biogeochemical processes in an aquifer system.</title>
        <authorList>
            <person name="Anantharaman K."/>
            <person name="Brown C.T."/>
            <person name="Hug L.A."/>
            <person name="Sharon I."/>
            <person name="Castelle C.J."/>
            <person name="Probst A.J."/>
            <person name="Thomas B.C."/>
            <person name="Singh A."/>
            <person name="Wilkins M.J."/>
            <person name="Karaoz U."/>
            <person name="Brodie E.L."/>
            <person name="Williams K.H."/>
            <person name="Hubbard S.S."/>
            <person name="Banfield J.F."/>
        </authorList>
    </citation>
    <scope>NUCLEOTIDE SEQUENCE [LARGE SCALE GENOMIC DNA]</scope>
</reference>
<dbReference type="AlphaFoldDB" id="A0A1G2E9U2"/>
<evidence type="ECO:0000313" key="2">
    <source>
        <dbReference type="Proteomes" id="UP000176406"/>
    </source>
</evidence>
<protein>
    <submittedName>
        <fullName evidence="1">Uncharacterized protein</fullName>
    </submittedName>
</protein>
<name>A0A1G2E9U2_9BACT</name>
<dbReference type="Proteomes" id="UP000176406">
    <property type="component" value="Unassembled WGS sequence"/>
</dbReference>
<sequence length="85" mass="9768">MNNNEMIVQSVVRVPDAGGQHKVVSRIDINDPGREMRFTIVNGKVDSKEIKLPKCHLLWDNRDLNPGRKIRRRVAAIARGKRRVK</sequence>
<proteinExistence type="predicted"/>
<accession>A0A1G2E9U2</accession>
<comment type="caution">
    <text evidence="1">The sequence shown here is derived from an EMBL/GenBank/DDBJ whole genome shotgun (WGS) entry which is preliminary data.</text>
</comment>
<organism evidence="1 2">
    <name type="scientific">Candidatus Nealsonbacteria bacterium RIFCSPLOWO2_01_FULL_41_9</name>
    <dbReference type="NCBI Taxonomy" id="1801671"/>
    <lineage>
        <taxon>Bacteria</taxon>
        <taxon>Candidatus Nealsoniibacteriota</taxon>
    </lineage>
</organism>